<dbReference type="RefSeq" id="WP_254815556.1">
    <property type="nucleotide sequence ID" value="NZ_CP089285.1"/>
</dbReference>
<evidence type="ECO:0000313" key="1">
    <source>
        <dbReference type="EMBL" id="UTO55203.1"/>
    </source>
</evidence>
<evidence type="ECO:0000313" key="2">
    <source>
        <dbReference type="EMBL" id="UTO56123.1"/>
    </source>
</evidence>
<evidence type="ECO:0000313" key="3">
    <source>
        <dbReference type="Proteomes" id="UP001059822"/>
    </source>
</evidence>
<organism evidence="1 3">
    <name type="scientific">Neoehrlichia mikurensis</name>
    <dbReference type="NCBI Taxonomy" id="89586"/>
    <lineage>
        <taxon>Bacteria</taxon>
        <taxon>Pseudomonadati</taxon>
        <taxon>Pseudomonadota</taxon>
        <taxon>Alphaproteobacteria</taxon>
        <taxon>Rickettsiales</taxon>
        <taxon>Anaplasmataceae</taxon>
        <taxon>Candidatus Neoehrlichia</taxon>
    </lineage>
</organism>
<reference evidence="1" key="1">
    <citation type="journal article" date="2022" name="Microorganisms">
        <title>Assembly and Comparison of Ca. Neoehrlichia mikurensis Genomes.</title>
        <authorList>
            <person name="Azagi T."/>
            <person name="Dirks R.P."/>
            <person name="Yebra-Pimentel E.S."/>
            <person name="Schaap P.J."/>
            <person name="Koehorst J.J."/>
            <person name="Esser H.J."/>
            <person name="Sprong H."/>
        </authorList>
    </citation>
    <scope>NUCLEOTIDE SEQUENCE</scope>
    <source>
        <strain evidence="2">18-2804</strain>
        <strain evidence="1">18-2837</strain>
    </source>
</reference>
<dbReference type="EMBL" id="CP089286">
    <property type="protein sequence ID" value="UTO55203.1"/>
    <property type="molecule type" value="Genomic_DNA"/>
</dbReference>
<dbReference type="EMBL" id="CP089285">
    <property type="protein sequence ID" value="UTO56123.1"/>
    <property type="molecule type" value="Genomic_DNA"/>
</dbReference>
<dbReference type="AlphaFoldDB" id="A0A9Q9F3Q0"/>
<proteinExistence type="predicted"/>
<evidence type="ECO:0000313" key="4">
    <source>
        <dbReference type="Proteomes" id="UP001059985"/>
    </source>
</evidence>
<dbReference type="Proteomes" id="UP001059822">
    <property type="component" value="Chromosome"/>
</dbReference>
<protein>
    <submittedName>
        <fullName evidence="1">Uncharacterized protein</fullName>
    </submittedName>
</protein>
<accession>A0A9Q9F3Q0</accession>
<dbReference type="Proteomes" id="UP001059985">
    <property type="component" value="Chromosome"/>
</dbReference>
<gene>
    <name evidence="2" type="ORF">LUA81_03310</name>
    <name evidence="1" type="ORF">LUA82_03340</name>
</gene>
<keyword evidence="4" id="KW-1185">Reference proteome</keyword>
<sequence>MTECTSNYYNEIISSITIEKLIGETLASKDILCGNASMQDFHRKVIYLNGTTISPDENRNLSLKGNIEIYTNHLINTHGILHDLQDICKMYNIDQKEFLEKCPKRYIMYVEYKKLFNTQTQNFNIKLINEIITNCHQGGLIGLISAKCINILSSHVNSIIKPDDPRDIHIHANNSIKTYITFVNDRQKHPQLLHNTLAKHSKLLPKTLPASYNNPRIEKRKSQLKAVSTPNNTLRKKANSYKDLSNTIKIEDQVLLNISHNENLLSQVAISVEYKISLQDNYLLYHSAYFTITIPDNLKQLIPYINNNNKVAEHKLSSGTKLIYSIGQAKISSQFQNLLSSIPKEINAFSFPITVGNIQTSPDKVITDTQMHNDQIIQYFK</sequence>
<name>A0A9Q9F3Q0_9RICK</name>